<proteinExistence type="inferred from homology"/>
<keyword evidence="6 7" id="KW-0472">Membrane</keyword>
<evidence type="ECO:0000256" key="3">
    <source>
        <dbReference type="ARBA" id="ARBA00022475"/>
    </source>
</evidence>
<evidence type="ECO:0000256" key="7">
    <source>
        <dbReference type="SAM" id="Phobius"/>
    </source>
</evidence>
<feature type="transmembrane region" description="Helical" evidence="7">
    <location>
        <begin position="140"/>
        <end position="159"/>
    </location>
</feature>
<reference evidence="8 9" key="1">
    <citation type="submission" date="2016-10" db="EMBL/GenBank/DDBJ databases">
        <authorList>
            <person name="de Groot N.N."/>
        </authorList>
    </citation>
    <scope>NUCLEOTIDE SEQUENCE [LARGE SCALE GENOMIC DNA]</scope>
    <source>
        <strain evidence="8 9">DSM 7343</strain>
    </source>
</reference>
<evidence type="ECO:0000256" key="5">
    <source>
        <dbReference type="ARBA" id="ARBA00022989"/>
    </source>
</evidence>
<feature type="transmembrane region" description="Helical" evidence="7">
    <location>
        <begin position="110"/>
        <end position="128"/>
    </location>
</feature>
<name>A0A1H4AVJ6_9BACT</name>
<keyword evidence="3" id="KW-1003">Cell membrane</keyword>
<dbReference type="EMBL" id="FNQN01000005">
    <property type="protein sequence ID" value="SEA39860.1"/>
    <property type="molecule type" value="Genomic_DNA"/>
</dbReference>
<feature type="transmembrane region" description="Helical" evidence="7">
    <location>
        <begin position="42"/>
        <end position="59"/>
    </location>
</feature>
<comment type="subcellular location">
    <subcellularLocation>
        <location evidence="1">Cell membrane</location>
        <topology evidence="1">Multi-pass membrane protein</topology>
    </subcellularLocation>
</comment>
<keyword evidence="9" id="KW-1185">Reference proteome</keyword>
<evidence type="ECO:0000256" key="2">
    <source>
        <dbReference type="ARBA" id="ARBA00006386"/>
    </source>
</evidence>
<gene>
    <name evidence="8" type="ORF">SAMN05660420_01997</name>
</gene>
<dbReference type="Proteomes" id="UP000199409">
    <property type="component" value="Unassembled WGS sequence"/>
</dbReference>
<comment type="similarity">
    <text evidence="2">Belongs to the UPF0718 family.</text>
</comment>
<accession>A0A1H4AVJ6</accession>
<protein>
    <submittedName>
        <fullName evidence="8">Predicted permease</fullName>
    </submittedName>
</protein>
<evidence type="ECO:0000313" key="8">
    <source>
        <dbReference type="EMBL" id="SEA39860.1"/>
    </source>
</evidence>
<dbReference type="Pfam" id="PF03773">
    <property type="entry name" value="ArsP_1"/>
    <property type="match status" value="1"/>
</dbReference>
<evidence type="ECO:0000256" key="6">
    <source>
        <dbReference type="ARBA" id="ARBA00023136"/>
    </source>
</evidence>
<feature type="transmembrane region" description="Helical" evidence="7">
    <location>
        <begin position="79"/>
        <end position="98"/>
    </location>
</feature>
<keyword evidence="5 7" id="KW-1133">Transmembrane helix</keyword>
<dbReference type="STRING" id="37625.SAMN05660420_01997"/>
<evidence type="ECO:0000313" key="9">
    <source>
        <dbReference type="Proteomes" id="UP000199409"/>
    </source>
</evidence>
<sequence>MASVGLIYLFAITCCYLFLWPVDRSKVLQSLRVSWKSLLKMLPFLMAIFGLVGLFQEFVPPELITRFLGKSSGAGSLLISAFAGAISIGPPLAAYPLAETLLKAGAWPPAIATFIFSWTAIGIITLPFEATTFGPRFALLRNGISFITAILSGTILGLLL</sequence>
<dbReference type="GO" id="GO:0005886">
    <property type="term" value="C:plasma membrane"/>
    <property type="evidence" value="ECO:0007669"/>
    <property type="project" value="UniProtKB-SubCell"/>
</dbReference>
<evidence type="ECO:0000256" key="1">
    <source>
        <dbReference type="ARBA" id="ARBA00004651"/>
    </source>
</evidence>
<dbReference type="AlphaFoldDB" id="A0A1H4AVJ6"/>
<dbReference type="InterPro" id="IPR005524">
    <property type="entry name" value="DUF318"/>
</dbReference>
<organism evidence="8 9">
    <name type="scientific">Desulfuromusa kysingii</name>
    <dbReference type="NCBI Taxonomy" id="37625"/>
    <lineage>
        <taxon>Bacteria</taxon>
        <taxon>Pseudomonadati</taxon>
        <taxon>Thermodesulfobacteriota</taxon>
        <taxon>Desulfuromonadia</taxon>
        <taxon>Desulfuromonadales</taxon>
        <taxon>Geopsychrobacteraceae</taxon>
        <taxon>Desulfuromusa</taxon>
    </lineage>
</organism>
<feature type="transmembrane region" description="Helical" evidence="7">
    <location>
        <begin position="6"/>
        <end position="22"/>
    </location>
</feature>
<evidence type="ECO:0000256" key="4">
    <source>
        <dbReference type="ARBA" id="ARBA00022692"/>
    </source>
</evidence>
<dbReference type="OrthoDB" id="5421688at2"/>
<keyword evidence="4 7" id="KW-0812">Transmembrane</keyword>
<dbReference type="RefSeq" id="WP_092347584.1">
    <property type="nucleotide sequence ID" value="NZ_FNQN01000005.1"/>
</dbReference>